<dbReference type="InterPro" id="IPR001841">
    <property type="entry name" value="Znf_RING"/>
</dbReference>
<sequence>MARTKQTARLAAGPAAAAHVAQLRPIGTELRRSARLQTTKPEVQIATTRVTKSKAKPQPVRYECVTCTRTLAASSFPKYLSTDKCQHLINTCKACLKAWITSQMGSTTYDKIACPECPQIMQNSDMLIHATKADYARFEELERKAIAERIPGWRWCLNPKCKAGQVHQPLVEEDADSLPVPTTRKQKTRAATKKAKAKTENDDDICICEECGAQACVQCDRPRHNGETCEEFQKRMREDEEATIKLIAAECKKCPNTNCNKNIQKNGGCDHMICTQCNTQFCWHCRVTYNIINGGGAHGAGCVYALPGRIDPHAANFPQAAGFHQWAAGGPAQRIAQAAQAGHVAHLQAQAPHQAQAQVQQPAQPQGVDVNGLFPGQPAVPAAAWGNLQLNWAALKNAFGGGR</sequence>
<feature type="domain" description="RING-type" evidence="10">
    <location>
        <begin position="64"/>
        <end position="117"/>
    </location>
</feature>
<dbReference type="InterPro" id="IPR031127">
    <property type="entry name" value="E3_UB_ligase_RBR"/>
</dbReference>
<evidence type="ECO:0000313" key="13">
    <source>
        <dbReference type="Proteomes" id="UP001271007"/>
    </source>
</evidence>
<protein>
    <recommendedName>
        <fullName evidence="2">RBR-type E3 ubiquitin transferase</fullName>
        <ecNumber evidence="2">2.3.2.31</ecNumber>
    </recommendedName>
</protein>
<evidence type="ECO:0000256" key="5">
    <source>
        <dbReference type="ARBA" id="ARBA00022737"/>
    </source>
</evidence>
<keyword evidence="8" id="KW-0862">Zinc</keyword>
<dbReference type="EMBL" id="JAWDJX010000030">
    <property type="protein sequence ID" value="KAK3050671.1"/>
    <property type="molecule type" value="Genomic_DNA"/>
</dbReference>
<dbReference type="AlphaFoldDB" id="A0AAJ0DBI7"/>
<comment type="catalytic activity">
    <reaction evidence="1">
        <text>[E2 ubiquitin-conjugating enzyme]-S-ubiquitinyl-L-cysteine + [acceptor protein]-L-lysine = [E2 ubiquitin-conjugating enzyme]-L-cysteine + [acceptor protein]-N(6)-ubiquitinyl-L-lysine.</text>
        <dbReference type="EC" id="2.3.2.31"/>
    </reaction>
</comment>
<dbReference type="InterPro" id="IPR044066">
    <property type="entry name" value="TRIAD_supradom"/>
</dbReference>
<dbReference type="PANTHER" id="PTHR11685">
    <property type="entry name" value="RBR FAMILY RING FINGER AND IBR DOMAIN-CONTAINING"/>
    <property type="match status" value="1"/>
</dbReference>
<evidence type="ECO:0000256" key="6">
    <source>
        <dbReference type="ARBA" id="ARBA00022771"/>
    </source>
</evidence>
<dbReference type="InterPro" id="IPR013083">
    <property type="entry name" value="Znf_RING/FYVE/PHD"/>
</dbReference>
<dbReference type="GO" id="GO:0008270">
    <property type="term" value="F:zinc ion binding"/>
    <property type="evidence" value="ECO:0007669"/>
    <property type="project" value="UniProtKB-KW"/>
</dbReference>
<evidence type="ECO:0000256" key="9">
    <source>
        <dbReference type="PROSITE-ProRule" id="PRU00175"/>
    </source>
</evidence>
<dbReference type="EC" id="2.3.2.31" evidence="2"/>
<evidence type="ECO:0000256" key="3">
    <source>
        <dbReference type="ARBA" id="ARBA00022679"/>
    </source>
</evidence>
<evidence type="ECO:0000256" key="4">
    <source>
        <dbReference type="ARBA" id="ARBA00022723"/>
    </source>
</evidence>
<name>A0AAJ0DBI7_9PEZI</name>
<dbReference type="Gene3D" id="3.30.40.10">
    <property type="entry name" value="Zinc/RING finger domain, C3HC4 (zinc finger)"/>
    <property type="match status" value="1"/>
</dbReference>
<keyword evidence="4" id="KW-0479">Metal-binding</keyword>
<evidence type="ECO:0000259" key="10">
    <source>
        <dbReference type="PROSITE" id="PS50089"/>
    </source>
</evidence>
<keyword evidence="3" id="KW-0808">Transferase</keyword>
<proteinExistence type="predicted"/>
<reference evidence="12" key="1">
    <citation type="submission" date="2023-04" db="EMBL/GenBank/DDBJ databases">
        <title>Black Yeasts Isolated from many extreme environments.</title>
        <authorList>
            <person name="Coleine C."/>
            <person name="Stajich J.E."/>
            <person name="Selbmann L."/>
        </authorList>
    </citation>
    <scope>NUCLEOTIDE SEQUENCE</scope>
    <source>
        <strain evidence="12">CCFEE 5312</strain>
    </source>
</reference>
<dbReference type="Gene3D" id="1.20.120.1750">
    <property type="match status" value="1"/>
</dbReference>
<keyword evidence="6 9" id="KW-0863">Zinc-finger</keyword>
<keyword evidence="13" id="KW-1185">Reference proteome</keyword>
<dbReference type="PROSITE" id="PS51873">
    <property type="entry name" value="TRIAD"/>
    <property type="match status" value="1"/>
</dbReference>
<dbReference type="PROSITE" id="PS50089">
    <property type="entry name" value="ZF_RING_2"/>
    <property type="match status" value="1"/>
</dbReference>
<evidence type="ECO:0000256" key="1">
    <source>
        <dbReference type="ARBA" id="ARBA00001798"/>
    </source>
</evidence>
<dbReference type="SUPFAM" id="SSF57850">
    <property type="entry name" value="RING/U-box"/>
    <property type="match status" value="2"/>
</dbReference>
<organism evidence="12 13">
    <name type="scientific">Extremus antarcticus</name>
    <dbReference type="NCBI Taxonomy" id="702011"/>
    <lineage>
        <taxon>Eukaryota</taxon>
        <taxon>Fungi</taxon>
        <taxon>Dikarya</taxon>
        <taxon>Ascomycota</taxon>
        <taxon>Pezizomycotina</taxon>
        <taxon>Dothideomycetes</taxon>
        <taxon>Dothideomycetidae</taxon>
        <taxon>Mycosphaerellales</taxon>
        <taxon>Extremaceae</taxon>
        <taxon>Extremus</taxon>
    </lineage>
</organism>
<evidence type="ECO:0000256" key="8">
    <source>
        <dbReference type="ARBA" id="ARBA00022833"/>
    </source>
</evidence>
<dbReference type="SMART" id="SM00647">
    <property type="entry name" value="IBR"/>
    <property type="match status" value="2"/>
</dbReference>
<evidence type="ECO:0000259" key="11">
    <source>
        <dbReference type="PROSITE" id="PS51873"/>
    </source>
</evidence>
<dbReference type="Pfam" id="PF22191">
    <property type="entry name" value="IBR_1"/>
    <property type="match status" value="1"/>
</dbReference>
<feature type="domain" description="RING-type" evidence="11">
    <location>
        <begin position="60"/>
        <end position="306"/>
    </location>
</feature>
<accession>A0AAJ0DBI7</accession>
<comment type="caution">
    <text evidence="12">The sequence shown here is derived from an EMBL/GenBank/DDBJ whole genome shotgun (WGS) entry which is preliminary data.</text>
</comment>
<gene>
    <name evidence="12" type="ORF">LTR09_008037</name>
</gene>
<dbReference type="Pfam" id="PF01485">
    <property type="entry name" value="IBR"/>
    <property type="match status" value="1"/>
</dbReference>
<dbReference type="InterPro" id="IPR002867">
    <property type="entry name" value="IBR_dom"/>
</dbReference>
<evidence type="ECO:0000256" key="2">
    <source>
        <dbReference type="ARBA" id="ARBA00012251"/>
    </source>
</evidence>
<dbReference type="GO" id="GO:0061630">
    <property type="term" value="F:ubiquitin protein ligase activity"/>
    <property type="evidence" value="ECO:0007669"/>
    <property type="project" value="UniProtKB-EC"/>
</dbReference>
<dbReference type="GO" id="GO:0016567">
    <property type="term" value="P:protein ubiquitination"/>
    <property type="evidence" value="ECO:0007669"/>
    <property type="project" value="InterPro"/>
</dbReference>
<evidence type="ECO:0000313" key="12">
    <source>
        <dbReference type="EMBL" id="KAK3050671.1"/>
    </source>
</evidence>
<keyword evidence="7" id="KW-0833">Ubl conjugation pathway</keyword>
<evidence type="ECO:0000256" key="7">
    <source>
        <dbReference type="ARBA" id="ARBA00022786"/>
    </source>
</evidence>
<dbReference type="Proteomes" id="UP001271007">
    <property type="component" value="Unassembled WGS sequence"/>
</dbReference>
<keyword evidence="5" id="KW-0677">Repeat</keyword>